<sequence>MPSIPIPIENPRRASHPGGPITPPQLHPGMSSNSPSSSISISPQTPFFPHGTTHPKAGTSEPLTASSPTSAGFFKWAAASLGRSPPATDAQRGFDIPNPGHGLAPRKPEEHDHENHDSFEFGDFDDLKSRSWNQRRAVSMSGPSGISAMLAGFASTSPPVGATTHGNVREAAPSAGSGANGPGAMPMSLPSGGVLADNAARGHGVLRRLSMSGTNFVRSGFMSPPSSTSALPSPPANSAVSPQSAFPPVDNGLAEKPRADKGVQRAATVAGSGARGRRYSETGKKRSVSPMGERILRDHGHF</sequence>
<dbReference type="AlphaFoldDB" id="A0AAD9L8G9"/>
<proteinExistence type="predicted"/>
<evidence type="ECO:0000313" key="3">
    <source>
        <dbReference type="Proteomes" id="UP001182556"/>
    </source>
</evidence>
<evidence type="ECO:0000256" key="1">
    <source>
        <dbReference type="SAM" id="MobiDB-lite"/>
    </source>
</evidence>
<dbReference type="EMBL" id="JAODAN010000001">
    <property type="protein sequence ID" value="KAK1927140.1"/>
    <property type="molecule type" value="Genomic_DNA"/>
</dbReference>
<feature type="compositionally biased region" description="Basic and acidic residues" evidence="1">
    <location>
        <begin position="253"/>
        <end position="263"/>
    </location>
</feature>
<protein>
    <submittedName>
        <fullName evidence="2">Uncharacterized protein</fullName>
    </submittedName>
</protein>
<reference evidence="2" key="1">
    <citation type="submission" date="2023-02" db="EMBL/GenBank/DDBJ databases">
        <title>Identification and recombinant expression of a fungal hydrolase from Papiliotrema laurentii that hydrolyzes apple cutin and clears colloidal polyester polyurethane.</title>
        <authorList>
            <consortium name="DOE Joint Genome Institute"/>
            <person name="Roman V.A."/>
            <person name="Bojanowski C."/>
            <person name="Crable B.R."/>
            <person name="Wagner D.N."/>
            <person name="Hung C.S."/>
            <person name="Nadeau L.J."/>
            <person name="Schratz L."/>
            <person name="Haridas S."/>
            <person name="Pangilinan J."/>
            <person name="Lipzen A."/>
            <person name="Na H."/>
            <person name="Yan M."/>
            <person name="Ng V."/>
            <person name="Grigoriev I.V."/>
            <person name="Spatafora J.W."/>
            <person name="Barlow D."/>
            <person name="Biffinger J."/>
            <person name="Kelley-Loughnane N."/>
            <person name="Varaljay V.A."/>
            <person name="Crookes-Goodson W.J."/>
        </authorList>
    </citation>
    <scope>NUCLEOTIDE SEQUENCE</scope>
    <source>
        <strain evidence="2">5307AH</strain>
    </source>
</reference>
<comment type="caution">
    <text evidence="2">The sequence shown here is derived from an EMBL/GenBank/DDBJ whole genome shotgun (WGS) entry which is preliminary data.</text>
</comment>
<feature type="region of interest" description="Disordered" evidence="1">
    <location>
        <begin position="1"/>
        <end position="67"/>
    </location>
</feature>
<gene>
    <name evidence="2" type="ORF">DB88DRAFT_514815</name>
</gene>
<dbReference type="Proteomes" id="UP001182556">
    <property type="component" value="Unassembled WGS sequence"/>
</dbReference>
<feature type="region of interest" description="Disordered" evidence="1">
    <location>
        <begin position="82"/>
        <end position="122"/>
    </location>
</feature>
<feature type="compositionally biased region" description="Low complexity" evidence="1">
    <location>
        <begin position="223"/>
        <end position="244"/>
    </location>
</feature>
<feature type="compositionally biased region" description="Basic and acidic residues" evidence="1">
    <location>
        <begin position="106"/>
        <end position="122"/>
    </location>
</feature>
<name>A0AAD9L8G9_PAPLA</name>
<feature type="region of interest" description="Disordered" evidence="1">
    <location>
        <begin position="160"/>
        <end position="189"/>
    </location>
</feature>
<accession>A0AAD9L8G9</accession>
<keyword evidence="3" id="KW-1185">Reference proteome</keyword>
<evidence type="ECO:0000313" key="2">
    <source>
        <dbReference type="EMBL" id="KAK1927140.1"/>
    </source>
</evidence>
<feature type="region of interest" description="Disordered" evidence="1">
    <location>
        <begin position="220"/>
        <end position="302"/>
    </location>
</feature>
<feature type="compositionally biased region" description="Low complexity" evidence="1">
    <location>
        <begin position="31"/>
        <end position="43"/>
    </location>
</feature>
<organism evidence="2 3">
    <name type="scientific">Papiliotrema laurentii</name>
    <name type="common">Cryptococcus laurentii</name>
    <dbReference type="NCBI Taxonomy" id="5418"/>
    <lineage>
        <taxon>Eukaryota</taxon>
        <taxon>Fungi</taxon>
        <taxon>Dikarya</taxon>
        <taxon>Basidiomycota</taxon>
        <taxon>Agaricomycotina</taxon>
        <taxon>Tremellomycetes</taxon>
        <taxon>Tremellales</taxon>
        <taxon>Rhynchogastremaceae</taxon>
        <taxon>Papiliotrema</taxon>
    </lineage>
</organism>